<accession>E2B3X9</accession>
<dbReference type="AlphaFoldDB" id="E2B3X9"/>
<evidence type="ECO:0000313" key="1">
    <source>
        <dbReference type="EMBL" id="EFN89600.1"/>
    </source>
</evidence>
<organism evidence="2">
    <name type="scientific">Harpegnathos saltator</name>
    <name type="common">Jerdon's jumping ant</name>
    <dbReference type="NCBI Taxonomy" id="610380"/>
    <lineage>
        <taxon>Eukaryota</taxon>
        <taxon>Metazoa</taxon>
        <taxon>Ecdysozoa</taxon>
        <taxon>Arthropoda</taxon>
        <taxon>Hexapoda</taxon>
        <taxon>Insecta</taxon>
        <taxon>Pterygota</taxon>
        <taxon>Neoptera</taxon>
        <taxon>Endopterygota</taxon>
        <taxon>Hymenoptera</taxon>
        <taxon>Apocrita</taxon>
        <taxon>Aculeata</taxon>
        <taxon>Formicoidea</taxon>
        <taxon>Formicidae</taxon>
        <taxon>Ponerinae</taxon>
        <taxon>Ponerini</taxon>
        <taxon>Harpegnathos</taxon>
    </lineage>
</organism>
<dbReference type="EMBL" id="GL445413">
    <property type="protein sequence ID" value="EFN89600.1"/>
    <property type="molecule type" value="Genomic_DNA"/>
</dbReference>
<name>E2B3X9_HARSA</name>
<keyword evidence="2" id="KW-1185">Reference proteome</keyword>
<sequence length="89" mass="10717">MREVKKIGKEEKKGEGMVLVKFESVEEERKVMEAKKKLKGRRERIEDDLTAEERKTKWRIEREAEVERMKGKNVQVGYMKMWVDGRMQT</sequence>
<dbReference type="OMA" id="EWHEKKG"/>
<proteinExistence type="predicted"/>
<gene>
    <name evidence="1" type="ORF">EAI_04348</name>
</gene>
<reference evidence="1 2" key="1">
    <citation type="journal article" date="2010" name="Science">
        <title>Genomic comparison of the ants Camponotus floridanus and Harpegnathos saltator.</title>
        <authorList>
            <person name="Bonasio R."/>
            <person name="Zhang G."/>
            <person name="Ye C."/>
            <person name="Mutti N.S."/>
            <person name="Fang X."/>
            <person name="Qin N."/>
            <person name="Donahue G."/>
            <person name="Yang P."/>
            <person name="Li Q."/>
            <person name="Li C."/>
            <person name="Zhang P."/>
            <person name="Huang Z."/>
            <person name="Berger S.L."/>
            <person name="Reinberg D."/>
            <person name="Wang J."/>
            <person name="Liebig J."/>
        </authorList>
    </citation>
    <scope>NUCLEOTIDE SEQUENCE [LARGE SCALE GENOMIC DNA]</scope>
    <source>
        <strain evidence="1 2">R22 G/1</strain>
    </source>
</reference>
<evidence type="ECO:0000313" key="2">
    <source>
        <dbReference type="Proteomes" id="UP000008237"/>
    </source>
</evidence>
<dbReference type="Proteomes" id="UP000008237">
    <property type="component" value="Unassembled WGS sequence"/>
</dbReference>
<protein>
    <submittedName>
        <fullName evidence="1">Uncharacterized protein</fullName>
    </submittedName>
</protein>
<dbReference type="InParanoid" id="E2B3X9"/>